<protein>
    <submittedName>
        <fullName evidence="4">RHS domain-containing protein</fullName>
    </submittedName>
</protein>
<gene>
    <name evidence="4" type="ORF">M5E07_03710</name>
</gene>
<dbReference type="CDD" id="cd20743">
    <property type="entry name" value="FIX_RhsA-like"/>
    <property type="match status" value="1"/>
</dbReference>
<dbReference type="InterPro" id="IPR006530">
    <property type="entry name" value="YD"/>
</dbReference>
<reference evidence="4" key="1">
    <citation type="submission" date="2022-06" db="EMBL/GenBank/DDBJ databases">
        <title>Isolation, identification and characterization of iprodione-degrading strains in Lhasa, Tibet.</title>
        <authorList>
            <person name="Pan H."/>
        </authorList>
    </citation>
    <scope>NUCLEOTIDE SEQUENCE</scope>
    <source>
        <strain evidence="4">Y-23</strain>
    </source>
</reference>
<dbReference type="Pfam" id="PF20148">
    <property type="entry name" value="DUF6531"/>
    <property type="match status" value="1"/>
</dbReference>
<dbReference type="Pfam" id="PF25023">
    <property type="entry name" value="TEN_YD-shell"/>
    <property type="match status" value="3"/>
</dbReference>
<dbReference type="PANTHER" id="PTHR32305:SF15">
    <property type="entry name" value="PROTEIN RHSA-RELATED"/>
    <property type="match status" value="1"/>
</dbReference>
<dbReference type="InterPro" id="IPR045351">
    <property type="entry name" value="DUF6531"/>
</dbReference>
<evidence type="ECO:0000259" key="3">
    <source>
        <dbReference type="Pfam" id="PF25023"/>
    </source>
</evidence>
<keyword evidence="5" id="KW-1185">Reference proteome</keyword>
<evidence type="ECO:0000259" key="2">
    <source>
        <dbReference type="Pfam" id="PF20148"/>
    </source>
</evidence>
<name>A0AAE9LSZ9_9GAMM</name>
<dbReference type="Proteomes" id="UP001056716">
    <property type="component" value="Chromosome"/>
</dbReference>
<evidence type="ECO:0000256" key="1">
    <source>
        <dbReference type="ARBA" id="ARBA00022737"/>
    </source>
</evidence>
<accession>A0AAE9LSZ9</accession>
<dbReference type="InterPro" id="IPR022385">
    <property type="entry name" value="Rhs_assc_core"/>
</dbReference>
<dbReference type="NCBIfam" id="TIGR03696">
    <property type="entry name" value="Rhs_assc_core"/>
    <property type="match status" value="1"/>
</dbReference>
<dbReference type="InterPro" id="IPR050708">
    <property type="entry name" value="T6SS_VgrG/RHS"/>
</dbReference>
<proteinExistence type="predicted"/>
<dbReference type="RefSeq" id="WP_252222052.1">
    <property type="nucleotide sequence ID" value="NZ_CP098732.1"/>
</dbReference>
<feature type="domain" description="Teneurin-like YD-shell" evidence="3">
    <location>
        <begin position="1296"/>
        <end position="1374"/>
    </location>
</feature>
<dbReference type="Gene3D" id="2.180.10.10">
    <property type="entry name" value="RHS repeat-associated core"/>
    <property type="match status" value="2"/>
</dbReference>
<organism evidence="4 5">
    <name type="scientific">Acinetobacter tibetensis</name>
    <dbReference type="NCBI Taxonomy" id="2943497"/>
    <lineage>
        <taxon>Bacteria</taxon>
        <taxon>Pseudomonadati</taxon>
        <taxon>Pseudomonadota</taxon>
        <taxon>Gammaproteobacteria</taxon>
        <taxon>Moraxellales</taxon>
        <taxon>Moraxellaceae</taxon>
        <taxon>Acinetobacter</taxon>
    </lineage>
</organism>
<dbReference type="NCBIfam" id="TIGR01643">
    <property type="entry name" value="YD_repeat_2x"/>
    <property type="match status" value="5"/>
</dbReference>
<feature type="domain" description="Teneurin-like YD-shell" evidence="3">
    <location>
        <begin position="788"/>
        <end position="1204"/>
    </location>
</feature>
<keyword evidence="1" id="KW-0677">Repeat</keyword>
<evidence type="ECO:0000313" key="5">
    <source>
        <dbReference type="Proteomes" id="UP001056716"/>
    </source>
</evidence>
<dbReference type="KEGG" id="atz:M5E07_03710"/>
<sequence length="1607" mass="181006">MATNNIKSTSEQKKPAVELAVFNLESITEVTDLQLIAKQIQQYLFVRGKTNLEQLQTHAYIPTVANIFALTGSVLDLLLYITDKKTGDAGTQQTALLGANLIGLFLEPNNQAHARMALRPMLGLMAECLYPENGKMKSTDIKRLGLHLNAMIAGDLEKFLQETLAKLPELLTNATILGLNILRSLGTPPSADFPITRIGSAGASAEKRDPKLKFTNWAIPLIDLVAAPSQSDDSAKIKVEASSALIQDALQATATLSSALQQQANAGQKYTLAWLIQESLKAIQEQQKKANASVPANQTGEHEQHTKGDILEFVSLQANALNAAPCTGVDSQSSNSISYSIGAEKVEHIDFSLPKINFSFSRHYHSQRGEFDNGMIGARWMMPFSSVIKQDSKGYIFIDAQGRKLQLPPSIQYESYISPFENLTVQPLEDGDLILNFGTERSFHYHSFNEGRDYQLIQQLNGSTQEKVILSYLLVGQDAYLQSVSFQFKRAKHTLKFAFNDQVKIIAIFVDDQIEPLAKYEYDQYGNLIKAYDQNGHARQYEYNRAHQLTRYTDRTGRGHNIRYDSIAVNAKAIEEWADDGSFHTKLKWHPRLRQVAVYDAYETPTYYYYDLQGFTYRIRLADGRESWYSRDKYKRITRQIDFNGQEIQQEYNDKGQLIKIVQPNGGVIRFAYNEQGHLIEAKDPEGSIWKWEYDTQGNISKEINPLEQITQYKYNSDNQLIEEINAKGNSKKIQYNDLGQILSYTDCSGKSSTWEYDEDGVLKAEQAADENAIQYQYSTQGKNKGQLQRIIYADGLKEHFEHDEEGRLLKHTDTKGLVTQYQYNSVGLVAQRIDANQSQISYQWDKQGRLNKLINQNHAEHQFDYNHYGQLVREQAFDGEEKYFSYTENGQLSEIRQPNILSRFSYHDDGQTASIIYTNIETRQSQKQELEYNLNQQLIKASNEVSQIDFYRNALGQVIREHQHYKVPNSVPLTAVLRYEYDELGNLSKTIRPDGQEQNHLSYGSGHVYGVGFNHQDMVAFHRDDLHRETTRMLANGLIQTKNYNTIGLLSSQIVHPESESQIPLQVLKYQTERHYEYDKNYLLAQIKDSRLGQLNYQYDAIGRLIRSQGPQHNDSFYFDPANNLIDSKGPQSSELKSNLVTQYQGKNYKYDAQGNVTEVGETGKTLKLKWDNLNRLIRTDLNGQITEYGYDAFGRRLYKKSSHELTLFGWDEDLMIWESVQYQDSERNYTKHYVYEPNSFIPLFQTGYRSFIQLIETPDYSKFQTEAYSIYKDPVWRDDSRRNRAELERVNFYHCDQIGTPQALSNELGEPVWEITLNTWGKAFDIKTINESNPFEQSNIRFQGQYYDKETGLHYNRYRYYDPHSSRYMSKDPIGLEGGLNTSAYVSNPTQWVDPMGLQPVGGKKSGLGLGILLPNTMSAFAKKPEDARTLRSVGAIRNNNLKAVAVAGYGPYAVAGTAATGSAVAPAVGRLAAPYMGTGAQLEGAGLTAKTVGMAAAKSAGVGGGIDASIQVWHCKCIKDINYVRVGGVAVTSAIAGGWGAGTSSAAGFGQVGGLSLAQNLPKMGKFVKSNASGLVIFANEQMIGQAGSRAVKAATDKDKPGKK</sequence>
<dbReference type="PRINTS" id="PR00394">
    <property type="entry name" value="RHSPROTEIN"/>
</dbReference>
<feature type="domain" description="Teneurin-like YD-shell" evidence="3">
    <location>
        <begin position="630"/>
        <end position="781"/>
    </location>
</feature>
<dbReference type="InterPro" id="IPR056823">
    <property type="entry name" value="TEN-like_YD-shell"/>
</dbReference>
<dbReference type="EMBL" id="CP098732">
    <property type="protein sequence ID" value="USE83950.1"/>
    <property type="molecule type" value="Genomic_DNA"/>
</dbReference>
<dbReference type="PANTHER" id="PTHR32305">
    <property type="match status" value="1"/>
</dbReference>
<feature type="domain" description="DUF6531" evidence="2">
    <location>
        <begin position="335"/>
        <end position="406"/>
    </location>
</feature>
<evidence type="ECO:0000313" key="4">
    <source>
        <dbReference type="EMBL" id="USE83950.1"/>
    </source>
</evidence>